<dbReference type="Proteomes" id="UP000805704">
    <property type="component" value="Chromosome 2"/>
</dbReference>
<evidence type="ECO:0000313" key="1">
    <source>
        <dbReference type="EMBL" id="KAG8007409.1"/>
    </source>
</evidence>
<proteinExistence type="predicted"/>
<sequence length="1643" mass="169327">MSAPGSAVSGTTASVLQPRWKRVLGWSGPVPRPRHGHRAVAIKELMVVFGGGNEGIVDELHVYNTATNQWFIPAVRGDIPPGCAAYGFVCDGTRLLVFGGMVEYGKYSNDLYELQASRWEWKKLKAKNPKNGPPPCPRLGHSFSLVGNKCYLFGGLANDSEDPKNNIPRYLNDLYTLELRAGSSVVGWDIPITYGVLPPPRESHTAVVYTEKTSRKSRLIIYGGMSGCRLGDLWTLDIDTLTWNKPSVSGTAPLPRSLHSATTITNKMYVFGGWVPLVMDDVKVATHEKEWKCTNTLACLNLDTMCWETVLMDTLEDNIPRARAGHCAVAINSRLYVWSGRDGYRKAWNNQVCCKDLWYLETERPHAPARVQLVRANTNSLEVSWGAVSTADTYLLQLQKYDIPATPAAASPAMSATPSQPVNSPKSPAPAAAAPSAQSLPQTVTSPGNSPTVKPLLIKPKHQFHYVAAVLKVAAQQSATGTSVVTVRPSQPGKSPVTVTSLPPGVRMVVPAQTTQGSPIGSSPQMSGMAALAAAAAATQKIPPSSAGTVLNVPAGATILKTVAVSPGTTTMKVASPVMVSNPATRMLKTAAAQVGTATASSPTTTRPIITVHKSGAVTVAQQAQVVTTVVGGVTKTITLVKSPLTMGSSGTLISNLGKMMSVVQTKPVQTSAVTGQASTNPLTQIIQTKGPLPAGTILKLVTSADGKPTTIITTSQAGGTGSKPTILNISGVSPTTTKQGTTIIKTIPMSAIMTQPGATGVTSSAGMKTPITILTTKVMTTGTPGKIITAVPKLATAAGQQGLTQVVLKGAPGQPGTILRTVPMSTVGGVRLVTPVTVSAVKPTVTTLVVKGTTGVTTLGTVTGTVSTSLAGGAVDSSNASLVTPITTLGTIATLSSQVISPSAITVSTAQTSLTSASTLPSSTITVQNQPTQVTLITTPSGVEAQPVQDLPVSILASPTSEQPSSTEAGAAGEGSGTVTLVCSNPPCETHETGTTNTATTSSATIGAGQVCSNPPCETHETGTTNTATTSSATIGSGQVCSNPPCETHETGTTNTATTASSNMSALRVCSNPPCETHETGTTNTATTASANMGGTQQLCSNPPCETHVTGTTNTATQASSSMNAGQTTTQRVCSNPPCETHETGTTNTPSTATSSMGGDQTSTATGMVQRVCSNPPCETHETGTTNTATTATCSMETGEGTAQQTEEGAEDTSSTEVASTTAATGMVTTTQGRAITTVTQSTPAPGPSVPSISSITEGVSTAASTTEEPMQTDETASAEAAPAEEGAAAMETQAEGEAAATTALNLPSELMSEGQGATLMVTGLSDEELAVTAAAEAAAQAAATEEAQALAIQAVLQAAQQAVMTLAPSSTFAPSVAVASPAKLQAAAALAEVANGIEGEKQGPQPTPVKPVVKKENQWFDVGIVKVTNMVVTHFYMPGDDSQGDDDSGVMPDYSQMKKMELQPGTAYKFRVAGINACGRGSFSEISAFKTCLPGFPGAPCAIKISKSPDGAHLTWEPPSVTSGKIIEYSVYLAIQSNQTAEAKASTPAQLAFMRVYCGPNPSCLVQSSSLSNAHIDYTTKPAIIFRIAARNEKGYGPATQVRWLQGRLTFTPPPPLHPHPNLILHPQVSDQDSNGGRTTV</sequence>
<organism evidence="1 2">
    <name type="scientific">Nibea albiflora</name>
    <name type="common">Yellow drum</name>
    <name type="synonym">Corvina albiflora</name>
    <dbReference type="NCBI Taxonomy" id="240163"/>
    <lineage>
        <taxon>Eukaryota</taxon>
        <taxon>Metazoa</taxon>
        <taxon>Chordata</taxon>
        <taxon>Craniata</taxon>
        <taxon>Vertebrata</taxon>
        <taxon>Euteleostomi</taxon>
        <taxon>Actinopterygii</taxon>
        <taxon>Neopterygii</taxon>
        <taxon>Teleostei</taxon>
        <taxon>Neoteleostei</taxon>
        <taxon>Acanthomorphata</taxon>
        <taxon>Eupercaria</taxon>
        <taxon>Sciaenidae</taxon>
        <taxon>Nibea</taxon>
    </lineage>
</organism>
<comment type="caution">
    <text evidence="1">The sequence shown here is derived from an EMBL/GenBank/DDBJ whole genome shotgun (WGS) entry which is preliminary data.</text>
</comment>
<gene>
    <name evidence="1" type="primary">HCFC1</name>
    <name evidence="1" type="ORF">GBF38_012932</name>
</gene>
<accession>A0ACB7EYS7</accession>
<dbReference type="EMBL" id="CM024790">
    <property type="protein sequence ID" value="KAG8007409.1"/>
    <property type="molecule type" value="Genomic_DNA"/>
</dbReference>
<reference evidence="1" key="1">
    <citation type="submission" date="2020-04" db="EMBL/GenBank/DDBJ databases">
        <title>A chromosome-scale assembly and high-density genetic map of the yellow drum (Nibea albiflora) genome.</title>
        <authorList>
            <person name="Xu D."/>
            <person name="Zhang W."/>
            <person name="Chen R."/>
            <person name="Tan P."/>
            <person name="Wang L."/>
            <person name="Song H."/>
            <person name="Tian L."/>
            <person name="Zhu Q."/>
            <person name="Wang B."/>
        </authorList>
    </citation>
    <scope>NUCLEOTIDE SEQUENCE</scope>
    <source>
        <strain evidence="1">ZJHYS-2018</strain>
    </source>
</reference>
<name>A0ACB7EYS7_NIBAL</name>
<evidence type="ECO:0000313" key="2">
    <source>
        <dbReference type="Proteomes" id="UP000805704"/>
    </source>
</evidence>
<keyword evidence="2" id="KW-1185">Reference proteome</keyword>
<protein>
    <submittedName>
        <fullName evidence="1">Host cell factor 1</fullName>
    </submittedName>
</protein>